<dbReference type="SUPFAM" id="SSF48452">
    <property type="entry name" value="TPR-like"/>
    <property type="match status" value="1"/>
</dbReference>
<dbReference type="InterPro" id="IPR019734">
    <property type="entry name" value="TPR_rpt"/>
</dbReference>
<keyword evidence="1" id="KW-0802">TPR repeat</keyword>
<dbReference type="Gene3D" id="1.25.40.10">
    <property type="entry name" value="Tetratricopeptide repeat domain"/>
    <property type="match status" value="1"/>
</dbReference>
<dbReference type="InterPro" id="IPR011990">
    <property type="entry name" value="TPR-like_helical_dom_sf"/>
</dbReference>
<protein>
    <submittedName>
        <fullName evidence="4">Uncharacterized protein</fullName>
    </submittedName>
</protein>
<comment type="caution">
    <text evidence="4">The sequence shown here is derived from an EMBL/GenBank/DDBJ whole genome shotgun (WGS) entry which is preliminary data.</text>
</comment>
<evidence type="ECO:0000313" key="4">
    <source>
        <dbReference type="EMBL" id="OOC11315.1"/>
    </source>
</evidence>
<name>A0A1V3A1U8_9GAMM</name>
<feature type="signal peptide" evidence="3">
    <location>
        <begin position="1"/>
        <end position="26"/>
    </location>
</feature>
<dbReference type="OrthoDB" id="5783700at2"/>
<dbReference type="Proteomes" id="UP000189177">
    <property type="component" value="Unassembled WGS sequence"/>
</dbReference>
<sequence length="358" mass="40482">MTRRRIRYTLLAVLLALATLHGCALLEPLQDPDTRVDRLVAEGEYRAALETLDALPDEERAARKDRRETIEARAAEAAENALREAGNQAAEGAVGRALDILEEADARLPASEERQRRIAELERDRRTGLSALERRHRVMEAQALAERLRLLDIMQPLARDDDTLPENIDDLRRRGARIAAELDRDARDAAPETALERLRLARELEPDPERDRRIAELEAEIRPDPEPVNQEDSTALLDALERALHEEDLIAARQHCRNIATDRLGDSARDRHDALCERWEEQRDAHTAELLEQGSAHYAAGRIHDALDTWERALELDPEHAGLRSARERGRRVLERLESLRGPADGPETPGEPLRPAP</sequence>
<evidence type="ECO:0000256" key="2">
    <source>
        <dbReference type="SAM" id="MobiDB-lite"/>
    </source>
</evidence>
<dbReference type="RefSeq" id="WP_077243558.1">
    <property type="nucleotide sequence ID" value="NZ_MUZR01000004.1"/>
</dbReference>
<reference evidence="4 5" key="1">
    <citation type="submission" date="2017-02" db="EMBL/GenBank/DDBJ databases">
        <title>Genomic diversity within the haloalkaliphilic genus Thioalkalivibrio.</title>
        <authorList>
            <person name="Ahn A.-C."/>
            <person name="Meier-Kolthoff J."/>
            <person name="Overmars L."/>
            <person name="Richter M."/>
            <person name="Woyke T."/>
            <person name="Sorokin D.Y."/>
            <person name="Muyzer G."/>
        </authorList>
    </citation>
    <scope>NUCLEOTIDE SEQUENCE [LARGE SCALE GENOMIC DNA]</scope>
    <source>
        <strain evidence="4 5">HL17</strain>
    </source>
</reference>
<dbReference type="PROSITE" id="PS50005">
    <property type="entry name" value="TPR"/>
    <property type="match status" value="1"/>
</dbReference>
<gene>
    <name evidence="4" type="ORF">B1A74_01480</name>
</gene>
<dbReference type="SMART" id="SM00028">
    <property type="entry name" value="TPR"/>
    <property type="match status" value="1"/>
</dbReference>
<keyword evidence="5" id="KW-1185">Reference proteome</keyword>
<dbReference type="EMBL" id="MUZR01000004">
    <property type="protein sequence ID" value="OOC11315.1"/>
    <property type="molecule type" value="Genomic_DNA"/>
</dbReference>
<accession>A0A1V3A1U8</accession>
<feature type="chain" id="PRO_5013160905" evidence="3">
    <location>
        <begin position="27"/>
        <end position="358"/>
    </location>
</feature>
<feature type="region of interest" description="Disordered" evidence="2">
    <location>
        <begin position="335"/>
        <end position="358"/>
    </location>
</feature>
<proteinExistence type="predicted"/>
<evidence type="ECO:0000313" key="5">
    <source>
        <dbReference type="Proteomes" id="UP000189177"/>
    </source>
</evidence>
<evidence type="ECO:0000256" key="1">
    <source>
        <dbReference type="PROSITE-ProRule" id="PRU00339"/>
    </source>
</evidence>
<evidence type="ECO:0000256" key="3">
    <source>
        <dbReference type="SAM" id="SignalP"/>
    </source>
</evidence>
<feature type="repeat" description="TPR" evidence="1">
    <location>
        <begin position="287"/>
        <end position="320"/>
    </location>
</feature>
<dbReference type="STRING" id="252474.B1A74_01480"/>
<organism evidence="4 5">
    <name type="scientific">Thioalkalivibrio halophilus</name>
    <dbReference type="NCBI Taxonomy" id="252474"/>
    <lineage>
        <taxon>Bacteria</taxon>
        <taxon>Pseudomonadati</taxon>
        <taxon>Pseudomonadota</taxon>
        <taxon>Gammaproteobacteria</taxon>
        <taxon>Chromatiales</taxon>
        <taxon>Ectothiorhodospiraceae</taxon>
        <taxon>Thioalkalivibrio</taxon>
    </lineage>
</organism>
<dbReference type="AlphaFoldDB" id="A0A1V3A1U8"/>
<keyword evidence="3" id="KW-0732">Signal</keyword>